<protein>
    <submittedName>
        <fullName evidence="1">Uncharacterized protein</fullName>
    </submittedName>
</protein>
<sequence length="65" mass="7380">MKKRSKETENFLVVQQDQAKTLNSNIDGLCNDIAKVNKATSDVQDGLDTYQCTNEKQLDVIWGYL</sequence>
<organism evidence="1 2">
    <name type="scientific">Entomophthora muscae</name>
    <dbReference type="NCBI Taxonomy" id="34485"/>
    <lineage>
        <taxon>Eukaryota</taxon>
        <taxon>Fungi</taxon>
        <taxon>Fungi incertae sedis</taxon>
        <taxon>Zoopagomycota</taxon>
        <taxon>Entomophthoromycotina</taxon>
        <taxon>Entomophthoromycetes</taxon>
        <taxon>Entomophthorales</taxon>
        <taxon>Entomophthoraceae</taxon>
        <taxon>Entomophthora</taxon>
    </lineage>
</organism>
<keyword evidence="2" id="KW-1185">Reference proteome</keyword>
<name>A0ACC2T4R4_9FUNG</name>
<dbReference type="Proteomes" id="UP001165960">
    <property type="component" value="Unassembled WGS sequence"/>
</dbReference>
<evidence type="ECO:0000313" key="1">
    <source>
        <dbReference type="EMBL" id="KAJ9069619.1"/>
    </source>
</evidence>
<accession>A0ACC2T4R4</accession>
<comment type="caution">
    <text evidence="1">The sequence shown here is derived from an EMBL/GenBank/DDBJ whole genome shotgun (WGS) entry which is preliminary data.</text>
</comment>
<evidence type="ECO:0000313" key="2">
    <source>
        <dbReference type="Proteomes" id="UP001165960"/>
    </source>
</evidence>
<gene>
    <name evidence="1" type="ORF">DSO57_1016621</name>
</gene>
<proteinExistence type="predicted"/>
<reference evidence="1" key="1">
    <citation type="submission" date="2022-04" db="EMBL/GenBank/DDBJ databases">
        <title>Genome of the entomopathogenic fungus Entomophthora muscae.</title>
        <authorList>
            <person name="Elya C."/>
            <person name="Lovett B.R."/>
            <person name="Lee E."/>
            <person name="Macias A.M."/>
            <person name="Hajek A.E."/>
            <person name="De Bivort B.L."/>
            <person name="Kasson M.T."/>
            <person name="De Fine Licht H.H."/>
            <person name="Stajich J.E."/>
        </authorList>
    </citation>
    <scope>NUCLEOTIDE SEQUENCE</scope>
    <source>
        <strain evidence="1">Berkeley</strain>
    </source>
</reference>
<dbReference type="EMBL" id="QTSX02003618">
    <property type="protein sequence ID" value="KAJ9069619.1"/>
    <property type="molecule type" value="Genomic_DNA"/>
</dbReference>